<reference evidence="2" key="1">
    <citation type="submission" date="2014-11" db="EMBL/GenBank/DDBJ databases">
        <authorList>
            <person name="Amaro Gonzalez C."/>
        </authorList>
    </citation>
    <scope>NUCLEOTIDE SEQUENCE</scope>
</reference>
<accession>A0A0E9U7F2</accession>
<proteinExistence type="predicted"/>
<evidence type="ECO:0000256" key="1">
    <source>
        <dbReference type="SAM" id="MobiDB-lite"/>
    </source>
</evidence>
<dbReference type="EMBL" id="GBXM01047477">
    <property type="protein sequence ID" value="JAH61100.1"/>
    <property type="molecule type" value="Transcribed_RNA"/>
</dbReference>
<feature type="region of interest" description="Disordered" evidence="1">
    <location>
        <begin position="29"/>
        <end position="51"/>
    </location>
</feature>
<evidence type="ECO:0000313" key="2">
    <source>
        <dbReference type="EMBL" id="JAH61100.1"/>
    </source>
</evidence>
<organism evidence="2">
    <name type="scientific">Anguilla anguilla</name>
    <name type="common">European freshwater eel</name>
    <name type="synonym">Muraena anguilla</name>
    <dbReference type="NCBI Taxonomy" id="7936"/>
    <lineage>
        <taxon>Eukaryota</taxon>
        <taxon>Metazoa</taxon>
        <taxon>Chordata</taxon>
        <taxon>Craniata</taxon>
        <taxon>Vertebrata</taxon>
        <taxon>Euteleostomi</taxon>
        <taxon>Actinopterygii</taxon>
        <taxon>Neopterygii</taxon>
        <taxon>Teleostei</taxon>
        <taxon>Anguilliformes</taxon>
        <taxon>Anguillidae</taxon>
        <taxon>Anguilla</taxon>
    </lineage>
</organism>
<sequence length="51" mass="5565">MASRPRHCTGHWGYLTRGKTAPCWPNNTTSNNNSVFPGGLPIQVQTKPTLA</sequence>
<dbReference type="AlphaFoldDB" id="A0A0E9U7F2"/>
<name>A0A0E9U7F2_ANGAN</name>
<reference evidence="2" key="2">
    <citation type="journal article" date="2015" name="Fish Shellfish Immunol.">
        <title>Early steps in the European eel (Anguilla anguilla)-Vibrio vulnificus interaction in the gills: Role of the RtxA13 toxin.</title>
        <authorList>
            <person name="Callol A."/>
            <person name="Pajuelo D."/>
            <person name="Ebbesson L."/>
            <person name="Teles M."/>
            <person name="MacKenzie S."/>
            <person name="Amaro C."/>
        </authorList>
    </citation>
    <scope>NUCLEOTIDE SEQUENCE</scope>
</reference>
<protein>
    <submittedName>
        <fullName evidence="2">Uncharacterized protein</fullName>
    </submittedName>
</protein>